<dbReference type="AlphaFoldDB" id="F8PLS1"/>
<keyword evidence="4" id="KW-1185">Reference proteome</keyword>
<protein>
    <recommendedName>
        <fullName evidence="2">LYR motif-containing protein Cup1-like N-terminal domain-containing protein</fullName>
    </recommendedName>
</protein>
<reference evidence="4" key="1">
    <citation type="journal article" date="2011" name="Science">
        <title>The plant cell wall-decomposing machinery underlies the functional diversity of forest fungi.</title>
        <authorList>
            <person name="Eastwood D.C."/>
            <person name="Floudas D."/>
            <person name="Binder M."/>
            <person name="Majcherczyk A."/>
            <person name="Schneider P."/>
            <person name="Aerts A."/>
            <person name="Asiegbu F.O."/>
            <person name="Baker S.E."/>
            <person name="Barry K."/>
            <person name="Bendiksby M."/>
            <person name="Blumentritt M."/>
            <person name="Coutinho P.M."/>
            <person name="Cullen D."/>
            <person name="de Vries R.P."/>
            <person name="Gathman A."/>
            <person name="Goodell B."/>
            <person name="Henrissat B."/>
            <person name="Ihrmark K."/>
            <person name="Kauserud H."/>
            <person name="Kohler A."/>
            <person name="LaButti K."/>
            <person name="Lapidus A."/>
            <person name="Lavin J.L."/>
            <person name="Lee Y.-H."/>
            <person name="Lindquist E."/>
            <person name="Lilly W."/>
            <person name="Lucas S."/>
            <person name="Morin E."/>
            <person name="Murat C."/>
            <person name="Oguiza J.A."/>
            <person name="Park J."/>
            <person name="Pisabarro A.G."/>
            <person name="Riley R."/>
            <person name="Rosling A."/>
            <person name="Salamov A."/>
            <person name="Schmidt O."/>
            <person name="Schmutz J."/>
            <person name="Skrede I."/>
            <person name="Stenlid J."/>
            <person name="Wiebenga A."/>
            <person name="Xie X."/>
            <person name="Kuees U."/>
            <person name="Hibbett D.S."/>
            <person name="Hoffmeister D."/>
            <person name="Hoegberg N."/>
            <person name="Martin F."/>
            <person name="Grigoriev I.V."/>
            <person name="Watkinson S.C."/>
        </authorList>
    </citation>
    <scope>NUCLEOTIDE SEQUENCE [LARGE SCALE GENOMIC DNA]</scope>
    <source>
        <strain evidence="4">strain S7.3</strain>
    </source>
</reference>
<evidence type="ECO:0000259" key="2">
    <source>
        <dbReference type="Pfam" id="PF20263"/>
    </source>
</evidence>
<accession>F8PLS1</accession>
<proteinExistence type="predicted"/>
<sequence length="172" mass="19627">STRETAGKAGNQLRPVFSLYRSYLREIRQLPHTYLQQFFRLKVSDDFRAVLRTSNETLSSKKIKRVSKDLRSLRAANQGDFTAFRNVLDIAYGRKGPLWWDLLKLLLRGPTSPRPQPIITGNERSRPPAYSQHLATLLTSTLSRRTKPLSANDLKSPPTLQDRAKLSSKHVV</sequence>
<evidence type="ECO:0000313" key="4">
    <source>
        <dbReference type="Proteomes" id="UP000008063"/>
    </source>
</evidence>
<gene>
    <name evidence="3" type="ORF">SERLA73DRAFT_102539</name>
</gene>
<feature type="domain" description="LYR motif-containing protein Cup1-like N-terminal" evidence="2">
    <location>
        <begin position="19"/>
        <end position="103"/>
    </location>
</feature>
<name>F8PLS1_SERL3</name>
<feature type="non-terminal residue" evidence="3">
    <location>
        <position position="1"/>
    </location>
</feature>
<dbReference type="Proteomes" id="UP000008063">
    <property type="component" value="Unassembled WGS sequence"/>
</dbReference>
<dbReference type="EMBL" id="GL945476">
    <property type="protein sequence ID" value="EGO02553.1"/>
    <property type="molecule type" value="Genomic_DNA"/>
</dbReference>
<feature type="region of interest" description="Disordered" evidence="1">
    <location>
        <begin position="146"/>
        <end position="172"/>
    </location>
</feature>
<feature type="non-terminal residue" evidence="3">
    <location>
        <position position="172"/>
    </location>
</feature>
<evidence type="ECO:0000313" key="3">
    <source>
        <dbReference type="EMBL" id="EGO02553.1"/>
    </source>
</evidence>
<evidence type="ECO:0000256" key="1">
    <source>
        <dbReference type="SAM" id="MobiDB-lite"/>
    </source>
</evidence>
<dbReference type="HOGENOM" id="CLU_1559047_0_0_1"/>
<dbReference type="Pfam" id="PF20263">
    <property type="entry name" value="LYRM2-like"/>
    <property type="match status" value="1"/>
</dbReference>
<organism evidence="4">
    <name type="scientific">Serpula lacrymans var. lacrymans (strain S7.3)</name>
    <name type="common">Dry rot fungus</name>
    <dbReference type="NCBI Taxonomy" id="936435"/>
    <lineage>
        <taxon>Eukaryota</taxon>
        <taxon>Fungi</taxon>
        <taxon>Dikarya</taxon>
        <taxon>Basidiomycota</taxon>
        <taxon>Agaricomycotina</taxon>
        <taxon>Agaricomycetes</taxon>
        <taxon>Agaricomycetidae</taxon>
        <taxon>Boletales</taxon>
        <taxon>Coniophorineae</taxon>
        <taxon>Serpulaceae</taxon>
        <taxon>Serpula</taxon>
    </lineage>
</organism>
<dbReference type="InParanoid" id="F8PLS1"/>
<dbReference type="OrthoDB" id="198652at2759"/>
<dbReference type="InterPro" id="IPR046896">
    <property type="entry name" value="Cup1-like_N"/>
</dbReference>